<reference evidence="1 2" key="1">
    <citation type="journal article" date="2019" name="Nat. Ecol. Evol.">
        <title>Megaphylogeny resolves global patterns of mushroom evolution.</title>
        <authorList>
            <person name="Varga T."/>
            <person name="Krizsan K."/>
            <person name="Foldi C."/>
            <person name="Dima B."/>
            <person name="Sanchez-Garcia M."/>
            <person name="Sanchez-Ramirez S."/>
            <person name="Szollosi G.J."/>
            <person name="Szarkandi J.G."/>
            <person name="Papp V."/>
            <person name="Albert L."/>
            <person name="Andreopoulos W."/>
            <person name="Angelini C."/>
            <person name="Antonin V."/>
            <person name="Barry K.W."/>
            <person name="Bougher N.L."/>
            <person name="Buchanan P."/>
            <person name="Buyck B."/>
            <person name="Bense V."/>
            <person name="Catcheside P."/>
            <person name="Chovatia M."/>
            <person name="Cooper J."/>
            <person name="Damon W."/>
            <person name="Desjardin D."/>
            <person name="Finy P."/>
            <person name="Geml J."/>
            <person name="Haridas S."/>
            <person name="Hughes K."/>
            <person name="Justo A."/>
            <person name="Karasinski D."/>
            <person name="Kautmanova I."/>
            <person name="Kiss B."/>
            <person name="Kocsube S."/>
            <person name="Kotiranta H."/>
            <person name="LaButti K.M."/>
            <person name="Lechner B.E."/>
            <person name="Liimatainen K."/>
            <person name="Lipzen A."/>
            <person name="Lukacs Z."/>
            <person name="Mihaltcheva S."/>
            <person name="Morgado L.N."/>
            <person name="Niskanen T."/>
            <person name="Noordeloos M.E."/>
            <person name="Ohm R.A."/>
            <person name="Ortiz-Santana B."/>
            <person name="Ovrebo C."/>
            <person name="Racz N."/>
            <person name="Riley R."/>
            <person name="Savchenko A."/>
            <person name="Shiryaev A."/>
            <person name="Soop K."/>
            <person name="Spirin V."/>
            <person name="Szebenyi C."/>
            <person name="Tomsovsky M."/>
            <person name="Tulloss R.E."/>
            <person name="Uehling J."/>
            <person name="Grigoriev I.V."/>
            <person name="Vagvolgyi C."/>
            <person name="Papp T."/>
            <person name="Martin F.M."/>
            <person name="Miettinen O."/>
            <person name="Hibbett D.S."/>
            <person name="Nagy L.G."/>
        </authorList>
    </citation>
    <scope>NUCLEOTIDE SEQUENCE [LARGE SCALE GENOMIC DNA]</scope>
    <source>
        <strain evidence="1 2">CBS 962.96</strain>
    </source>
</reference>
<evidence type="ECO:0000313" key="2">
    <source>
        <dbReference type="Proteomes" id="UP000297245"/>
    </source>
</evidence>
<sequence length="85" mass="9980">MEKYRSFCKASRPKWVAHTRLMQKSRRSTLTFDKFKENTINQNESIVMVAQDIKEESSWWRLQSSTSKNFSAAIDAMELVVNEGF</sequence>
<accession>A0A4S8LL97</accession>
<evidence type="ECO:0000313" key="1">
    <source>
        <dbReference type="EMBL" id="THU89957.1"/>
    </source>
</evidence>
<proteinExistence type="predicted"/>
<dbReference type="Proteomes" id="UP000297245">
    <property type="component" value="Unassembled WGS sequence"/>
</dbReference>
<gene>
    <name evidence="1" type="ORF">K435DRAFT_781380</name>
</gene>
<name>A0A4S8LL97_DENBC</name>
<dbReference type="InterPro" id="IPR035918">
    <property type="entry name" value="CytB_endotoxin-like_sf"/>
</dbReference>
<dbReference type="SUPFAM" id="SSF55676">
    <property type="entry name" value="CytB endotoxin-like"/>
    <property type="match status" value="1"/>
</dbReference>
<keyword evidence="2" id="KW-1185">Reference proteome</keyword>
<dbReference type="AlphaFoldDB" id="A0A4S8LL97"/>
<protein>
    <submittedName>
        <fullName evidence="1">Uncharacterized protein</fullName>
    </submittedName>
</protein>
<dbReference type="Gene3D" id="3.40.198.10">
    <property type="entry name" value="Delta-endotoxin CytB-like"/>
    <property type="match status" value="1"/>
</dbReference>
<organism evidence="1 2">
    <name type="scientific">Dendrothele bispora (strain CBS 962.96)</name>
    <dbReference type="NCBI Taxonomy" id="1314807"/>
    <lineage>
        <taxon>Eukaryota</taxon>
        <taxon>Fungi</taxon>
        <taxon>Dikarya</taxon>
        <taxon>Basidiomycota</taxon>
        <taxon>Agaricomycotina</taxon>
        <taxon>Agaricomycetes</taxon>
        <taxon>Agaricomycetidae</taxon>
        <taxon>Agaricales</taxon>
        <taxon>Agaricales incertae sedis</taxon>
        <taxon>Dendrothele</taxon>
    </lineage>
</organism>
<dbReference type="EMBL" id="ML179351">
    <property type="protein sequence ID" value="THU89957.1"/>
    <property type="molecule type" value="Genomic_DNA"/>
</dbReference>